<name>A0A7M7HBF3_NASVI</name>
<keyword evidence="6" id="KW-0804">Transcription</keyword>
<keyword evidence="3 8" id="KW-0863">Zinc-finger</keyword>
<evidence type="ECO:0000256" key="9">
    <source>
        <dbReference type="SAM" id="Coils"/>
    </source>
</evidence>
<dbReference type="PROSITE" id="PS50865">
    <property type="entry name" value="ZF_MYND_2"/>
    <property type="match status" value="1"/>
</dbReference>
<dbReference type="AlphaFoldDB" id="A0A7M7HBF3"/>
<dbReference type="PANTHER" id="PTHR10417:SF15">
    <property type="entry name" value="STERILE ALPHA MOTIF DOMAIN-CONTAINING 11"/>
    <property type="match status" value="1"/>
</dbReference>
<feature type="domain" description="SAND" evidence="11">
    <location>
        <begin position="189"/>
        <end position="269"/>
    </location>
</feature>
<dbReference type="InterPro" id="IPR000770">
    <property type="entry name" value="SAND_dom"/>
</dbReference>
<dbReference type="Gene3D" id="3.10.390.10">
    <property type="entry name" value="SAND domain-like"/>
    <property type="match status" value="1"/>
</dbReference>
<dbReference type="GeneID" id="100113688"/>
<keyword evidence="9" id="KW-0175">Coiled coil</keyword>
<dbReference type="EnsemblMetazoa" id="XM_008219730">
    <property type="protein sequence ID" value="XP_008217952"/>
    <property type="gene ID" value="LOC100113688"/>
</dbReference>
<evidence type="ECO:0000259" key="12">
    <source>
        <dbReference type="PROSITE" id="PS50865"/>
    </source>
</evidence>
<keyword evidence="2" id="KW-0479">Metal-binding</keyword>
<dbReference type="PROSITE" id="PS50864">
    <property type="entry name" value="SAND"/>
    <property type="match status" value="1"/>
</dbReference>
<accession>A0A7M7HBF3</accession>
<keyword evidence="14" id="KW-1185">Reference proteome</keyword>
<dbReference type="FunCoup" id="A0A7M7HBF3">
    <property type="interactions" value="872"/>
</dbReference>
<keyword evidence="7" id="KW-0539">Nucleus</keyword>
<dbReference type="SMART" id="SM00258">
    <property type="entry name" value="SAND"/>
    <property type="match status" value="1"/>
</dbReference>
<keyword evidence="5" id="KW-0805">Transcription regulation</keyword>
<dbReference type="GO" id="GO:0008270">
    <property type="term" value="F:zinc ion binding"/>
    <property type="evidence" value="ECO:0007669"/>
    <property type="project" value="UniProtKB-KW"/>
</dbReference>
<dbReference type="KEGG" id="nvi:100113688"/>
<evidence type="ECO:0000256" key="4">
    <source>
        <dbReference type="ARBA" id="ARBA00022833"/>
    </source>
</evidence>
<evidence type="ECO:0000256" key="7">
    <source>
        <dbReference type="ARBA" id="ARBA00023242"/>
    </source>
</evidence>
<evidence type="ECO:0000256" key="3">
    <source>
        <dbReference type="ARBA" id="ARBA00022771"/>
    </source>
</evidence>
<dbReference type="InParanoid" id="A0A7M7HBF3"/>
<evidence type="ECO:0000313" key="13">
    <source>
        <dbReference type="EnsemblMetazoa" id="XP_008217952"/>
    </source>
</evidence>
<dbReference type="InterPro" id="IPR002893">
    <property type="entry name" value="Znf_MYND"/>
</dbReference>
<dbReference type="RefSeq" id="XP_008217952.1">
    <property type="nucleotide sequence ID" value="XM_008219730.4"/>
</dbReference>
<evidence type="ECO:0000313" key="14">
    <source>
        <dbReference type="Proteomes" id="UP000002358"/>
    </source>
</evidence>
<evidence type="ECO:0000259" key="11">
    <source>
        <dbReference type="PROSITE" id="PS50864"/>
    </source>
</evidence>
<dbReference type="CTD" id="10522"/>
<dbReference type="GO" id="GO:0003677">
    <property type="term" value="F:DNA binding"/>
    <property type="evidence" value="ECO:0007669"/>
    <property type="project" value="UniProtKB-KW"/>
</dbReference>
<dbReference type="Gene3D" id="6.10.140.2220">
    <property type="match status" value="1"/>
</dbReference>
<organism evidence="13 14">
    <name type="scientific">Nasonia vitripennis</name>
    <name type="common">Parasitic wasp</name>
    <dbReference type="NCBI Taxonomy" id="7425"/>
    <lineage>
        <taxon>Eukaryota</taxon>
        <taxon>Metazoa</taxon>
        <taxon>Ecdysozoa</taxon>
        <taxon>Arthropoda</taxon>
        <taxon>Hexapoda</taxon>
        <taxon>Insecta</taxon>
        <taxon>Pterygota</taxon>
        <taxon>Neoptera</taxon>
        <taxon>Endopterygota</taxon>
        <taxon>Hymenoptera</taxon>
        <taxon>Apocrita</taxon>
        <taxon>Proctotrupomorpha</taxon>
        <taxon>Chalcidoidea</taxon>
        <taxon>Pteromalidae</taxon>
        <taxon>Pteromalinae</taxon>
        <taxon>Nasonia</taxon>
    </lineage>
</organism>
<feature type="coiled-coil region" evidence="9">
    <location>
        <begin position="380"/>
        <end position="411"/>
    </location>
</feature>
<keyword evidence="4" id="KW-0862">Zinc</keyword>
<proteinExistence type="predicted"/>
<protein>
    <recommendedName>
        <fullName evidence="15">Deformed epidermal autoregulatory factor 1</fullName>
    </recommendedName>
</protein>
<dbReference type="Proteomes" id="UP000002358">
    <property type="component" value="Unassembled WGS sequence"/>
</dbReference>
<reference evidence="13" key="1">
    <citation type="submission" date="2021-01" db="UniProtKB">
        <authorList>
            <consortium name="EnsemblMetazoa"/>
        </authorList>
    </citation>
    <scope>IDENTIFICATION</scope>
</reference>
<evidence type="ECO:0008006" key="15">
    <source>
        <dbReference type="Google" id="ProtNLM"/>
    </source>
</evidence>
<dbReference type="FunFam" id="3.10.390.10:FF:000004">
    <property type="entry name" value="Deformed epidermal autoregulatory factor 1"/>
    <property type="match status" value="1"/>
</dbReference>
<dbReference type="SUPFAM" id="SSF63763">
    <property type="entry name" value="SAND domain-like"/>
    <property type="match status" value="1"/>
</dbReference>
<evidence type="ECO:0000256" key="6">
    <source>
        <dbReference type="ARBA" id="ARBA00023163"/>
    </source>
</evidence>
<feature type="compositionally biased region" description="Basic and acidic residues" evidence="10">
    <location>
        <begin position="304"/>
        <end position="321"/>
    </location>
</feature>
<dbReference type="SMR" id="A0A7M7HBF3"/>
<dbReference type="PANTHER" id="PTHR10417">
    <property type="entry name" value="GLUCOCORTICOID MODULATORY ELEMENT-BINDING PROTEIN"/>
    <property type="match status" value="1"/>
</dbReference>
<keyword evidence="1" id="KW-0597">Phosphoprotein</keyword>
<evidence type="ECO:0000256" key="8">
    <source>
        <dbReference type="PROSITE-ProRule" id="PRU00134"/>
    </source>
</evidence>
<evidence type="ECO:0000256" key="1">
    <source>
        <dbReference type="ARBA" id="ARBA00022553"/>
    </source>
</evidence>
<dbReference type="Pfam" id="PF01753">
    <property type="entry name" value="zf-MYND"/>
    <property type="match status" value="1"/>
</dbReference>
<dbReference type="PROSITE" id="PS01360">
    <property type="entry name" value="ZF_MYND_1"/>
    <property type="match status" value="1"/>
</dbReference>
<dbReference type="Pfam" id="PF01342">
    <property type="entry name" value="SAND"/>
    <property type="match status" value="1"/>
</dbReference>
<sequence length="505" mass="54667">MEESQRSETVAVLADMSEQLASGTEEQNSKQHQRRAQQVVVATTSTAAAAAAAAAVRAAATTTVTAAAAVHPVAVATNVAAAGLPVGVGVPVSLPVGSIIGATLAGNGTTFNVITSDQLQLSTAGQFKQMLCVDNSFLCESKQDKNDPLRWNGAELKATHIVIQNSSNDGEGEPIQVASGASNSLAGCSWSECASLAVLPIRCKNTNAELHKNRFGSGGRGRCIKFDNQWYTPSEFEALCGRASSKDWKRSIRFGGRSLQTLIDENILRPHATSCTCSACCDDDSAAGPIRLFTPYKRRRRTRDHIDGEGPPRKHKGESSRDGSNADDSDSELITDKGCWSSFVGTDELVVQHAPEQENIVTNVVNPTENGHSESRYYKLDELSNKLIKIANEFKKVVEEYKAEESRQQRRDQNLVAQLNVNRADVIETVGLQPASDSKKCANCNRDAYAECSLCRRTSYCSTFCQRKDWNVHQVECVRDAAETVMLIVESSADTTITAAQQTEQ</sequence>
<evidence type="ECO:0000256" key="5">
    <source>
        <dbReference type="ARBA" id="ARBA00023015"/>
    </source>
</evidence>
<evidence type="ECO:0000256" key="2">
    <source>
        <dbReference type="ARBA" id="ARBA00022723"/>
    </source>
</evidence>
<feature type="domain" description="MYND-type" evidence="12">
    <location>
        <begin position="441"/>
        <end position="477"/>
    </location>
</feature>
<evidence type="ECO:0000256" key="10">
    <source>
        <dbReference type="SAM" id="MobiDB-lite"/>
    </source>
</evidence>
<feature type="region of interest" description="Disordered" evidence="10">
    <location>
        <begin position="292"/>
        <end position="333"/>
    </location>
</feature>
<dbReference type="OrthoDB" id="437457at2759"/>
<dbReference type="InterPro" id="IPR010919">
    <property type="entry name" value="SAND-like_dom_sf"/>
</dbReference>
<dbReference type="SUPFAM" id="SSF144232">
    <property type="entry name" value="HIT/MYND zinc finger-like"/>
    <property type="match status" value="1"/>
</dbReference>